<dbReference type="PANTHER" id="PTHR43318:SF1">
    <property type="entry name" value="POLYSACCHARIDE BIOSYNTHESIS PROTEIN EPSC-RELATED"/>
    <property type="match status" value="1"/>
</dbReference>
<keyword evidence="2" id="KW-0472">Membrane</keyword>
<evidence type="ECO:0000313" key="4">
    <source>
        <dbReference type="EMBL" id="SMC30734.1"/>
    </source>
</evidence>
<accession>A0A1W1Y3P1</accession>
<keyword evidence="2" id="KW-0812">Transmembrane</keyword>
<comment type="similarity">
    <text evidence="1">Belongs to the polysaccharide synthase family.</text>
</comment>
<dbReference type="InterPro" id="IPR051203">
    <property type="entry name" value="Polysaccharide_Synthase-Rel"/>
</dbReference>
<organism evidence="4 5">
    <name type="scientific">Aerococcus suis</name>
    <dbReference type="NCBI Taxonomy" id="371602"/>
    <lineage>
        <taxon>Bacteria</taxon>
        <taxon>Bacillati</taxon>
        <taxon>Bacillota</taxon>
        <taxon>Bacilli</taxon>
        <taxon>Lactobacillales</taxon>
        <taxon>Aerococcaceae</taxon>
        <taxon>Aerococcus</taxon>
    </lineage>
</organism>
<keyword evidence="5" id="KW-1185">Reference proteome</keyword>
<sequence>MKISKHFKWEAIILADLVSMVIGIPMVYLLLNDSISLPVQTMIGIPSIYFIVHIMLGFFFIAPFLSIDKMEWILDFGHSMGIKMTQMSPGEGIFTENYSFNSKQISHEIDIADLLGREEVELDDEKALNQISDQSVLVTGAGGSIGSEICRQIIKFSPRYLYLLGHGENSIYLIYQELRNLNLQHTEIIPVIADVQNKEYIETLMLKYQPDIVYHAAAHKHVPLMEANPTEAVKNNVFGTLNVAMAAKKANVGVFVMLSTDKANNPSGVMGATKRIAEMIVTGLNEEGHTIFTAVRFGNVLGSRGSVIPLFKRQIQAGGPVTVTDFNMRRFFMTIPEASRLVIQAGAYAKGGEIFILDMGEEVYIVDLAKKMIKLSGFTEDEIEIKEMGIRPGEKLYEELLLTDETIGEKVDDKIFVGRIQNMPLENILSFINRLDISGTNNSELRKRLVEYVHRNLQDS</sequence>
<dbReference type="STRING" id="371602.SAMN04487984_0263"/>
<reference evidence="5" key="1">
    <citation type="submission" date="2017-04" db="EMBL/GenBank/DDBJ databases">
        <authorList>
            <person name="Varghese N."/>
            <person name="Submissions S."/>
        </authorList>
    </citation>
    <scope>NUCLEOTIDE SEQUENCE [LARGE SCALE GENOMIC DNA]</scope>
    <source>
        <strain evidence="5">DSM 21500</strain>
    </source>
</reference>
<proteinExistence type="inferred from homology"/>
<dbReference type="AlphaFoldDB" id="A0A1W1Y3P1"/>
<evidence type="ECO:0000256" key="1">
    <source>
        <dbReference type="ARBA" id="ARBA00007430"/>
    </source>
</evidence>
<dbReference type="CDD" id="cd05237">
    <property type="entry name" value="UDP_invert_4-6DH_SDR_e"/>
    <property type="match status" value="1"/>
</dbReference>
<dbReference type="Proteomes" id="UP000243884">
    <property type="component" value="Unassembled WGS sequence"/>
</dbReference>
<dbReference type="Gene3D" id="3.40.50.720">
    <property type="entry name" value="NAD(P)-binding Rossmann-like Domain"/>
    <property type="match status" value="1"/>
</dbReference>
<dbReference type="EMBL" id="FWXK01000001">
    <property type="protein sequence ID" value="SMC30734.1"/>
    <property type="molecule type" value="Genomic_DNA"/>
</dbReference>
<keyword evidence="2" id="KW-1133">Transmembrane helix</keyword>
<evidence type="ECO:0000313" key="5">
    <source>
        <dbReference type="Proteomes" id="UP000243884"/>
    </source>
</evidence>
<name>A0A1W1Y3P1_9LACT</name>
<evidence type="ECO:0000259" key="3">
    <source>
        <dbReference type="Pfam" id="PF02719"/>
    </source>
</evidence>
<evidence type="ECO:0000256" key="2">
    <source>
        <dbReference type="SAM" id="Phobius"/>
    </source>
</evidence>
<dbReference type="InterPro" id="IPR003869">
    <property type="entry name" value="Polysac_CapD-like"/>
</dbReference>
<feature type="transmembrane region" description="Helical" evidence="2">
    <location>
        <begin position="43"/>
        <end position="65"/>
    </location>
</feature>
<protein>
    <submittedName>
        <fullName evidence="4">Polysaccharide biosynthesis protein</fullName>
    </submittedName>
</protein>
<dbReference type="Pfam" id="PF02719">
    <property type="entry name" value="Polysacc_synt_2"/>
    <property type="match status" value="1"/>
</dbReference>
<dbReference type="SUPFAM" id="SSF51735">
    <property type="entry name" value="NAD(P)-binding Rossmann-fold domains"/>
    <property type="match status" value="1"/>
</dbReference>
<dbReference type="PANTHER" id="PTHR43318">
    <property type="entry name" value="UDP-N-ACETYLGLUCOSAMINE 4,6-DEHYDRATASE"/>
    <property type="match status" value="1"/>
</dbReference>
<dbReference type="InterPro" id="IPR036291">
    <property type="entry name" value="NAD(P)-bd_dom_sf"/>
</dbReference>
<gene>
    <name evidence="4" type="ORF">SAMN04487984_0263</name>
</gene>
<feature type="transmembrane region" description="Helical" evidence="2">
    <location>
        <begin position="12"/>
        <end position="31"/>
    </location>
</feature>
<feature type="domain" description="Polysaccharide biosynthesis protein CapD-like" evidence="3">
    <location>
        <begin position="136"/>
        <end position="417"/>
    </location>
</feature>